<feature type="domain" description="RDD" evidence="8">
    <location>
        <begin position="41"/>
        <end position="153"/>
    </location>
</feature>
<dbReference type="Proteomes" id="UP000004705">
    <property type="component" value="Chromosome"/>
</dbReference>
<sequence>MARWTGEWLQTVSSGGPSSQEEAPRWPGERLGLPESGPLSVAGSGRRFVALLADLIVASLLTAIFTRPNYSDLAAMQEHNLWALVTWAVITVVPVTLFGFTPGMALTGIRVARLDGKAVVGLWRAALRGVLTFFIIPAAVRNADNRGWHDRLTNTVVVTLR</sequence>
<gene>
    <name evidence="9" type="ORF">SacazDRAFT_03565</name>
</gene>
<reference evidence="9 10" key="1">
    <citation type="journal article" date="2012" name="Stand. Genomic Sci.">
        <title>Genome sequence of the soil bacterium Saccharomonospora azurea type strain (NA-128(T)).</title>
        <authorList>
            <person name="Klenk H.P."/>
            <person name="Held B."/>
            <person name="Lucas S."/>
            <person name="Lapidus A."/>
            <person name="Copeland A."/>
            <person name="Hammon N."/>
            <person name="Pitluck S."/>
            <person name="Goodwin L.A."/>
            <person name="Han C."/>
            <person name="Tapia R."/>
            <person name="Brambilla E.M."/>
            <person name="Potter G."/>
            <person name="Land M."/>
            <person name="Ivanova N."/>
            <person name="Rohde M."/>
            <person name="Goker M."/>
            <person name="Detter J.C."/>
            <person name="Kyrpides N.C."/>
            <person name="Woyke T."/>
        </authorList>
    </citation>
    <scope>NUCLEOTIDE SEQUENCE [LARGE SCALE GENOMIC DNA]</scope>
    <source>
        <strain evidence="9 10">NA-128</strain>
    </source>
</reference>
<dbReference type="InterPro" id="IPR051791">
    <property type="entry name" value="Pra-immunoreactive"/>
</dbReference>
<evidence type="ECO:0000256" key="4">
    <source>
        <dbReference type="ARBA" id="ARBA00022989"/>
    </source>
</evidence>
<keyword evidence="3 7" id="KW-0812">Transmembrane</keyword>
<proteinExistence type="predicted"/>
<dbReference type="InterPro" id="IPR010432">
    <property type="entry name" value="RDD"/>
</dbReference>
<feature type="transmembrane region" description="Helical" evidence="7">
    <location>
        <begin position="85"/>
        <end position="109"/>
    </location>
</feature>
<feature type="transmembrane region" description="Helical" evidence="7">
    <location>
        <begin position="48"/>
        <end position="65"/>
    </location>
</feature>
<dbReference type="EMBL" id="CM001466">
    <property type="protein sequence ID" value="EHY90433.1"/>
    <property type="molecule type" value="Genomic_DNA"/>
</dbReference>
<feature type="region of interest" description="Disordered" evidence="6">
    <location>
        <begin position="1"/>
        <end position="31"/>
    </location>
</feature>
<dbReference type="PANTHER" id="PTHR36115:SF6">
    <property type="entry name" value="PROLINE-RICH ANTIGEN HOMOLOG"/>
    <property type="match status" value="1"/>
</dbReference>
<dbReference type="RefSeq" id="WP_005443810.1">
    <property type="nucleotide sequence ID" value="NZ_CM001466.1"/>
</dbReference>
<dbReference type="HOGENOM" id="CLU_110186_0_0_11"/>
<evidence type="ECO:0000259" key="8">
    <source>
        <dbReference type="Pfam" id="PF06271"/>
    </source>
</evidence>
<keyword evidence="4 7" id="KW-1133">Transmembrane helix</keyword>
<accession>H8G8B1</accession>
<protein>
    <recommendedName>
        <fullName evidence="8">RDD domain-containing protein</fullName>
    </recommendedName>
</protein>
<evidence type="ECO:0000256" key="5">
    <source>
        <dbReference type="ARBA" id="ARBA00023136"/>
    </source>
</evidence>
<name>H8G8B1_9PSEU</name>
<dbReference type="GO" id="GO:0005886">
    <property type="term" value="C:plasma membrane"/>
    <property type="evidence" value="ECO:0007669"/>
    <property type="project" value="UniProtKB-SubCell"/>
</dbReference>
<organism evidence="9 10">
    <name type="scientific">Saccharomonospora azurea NA-128</name>
    <dbReference type="NCBI Taxonomy" id="882081"/>
    <lineage>
        <taxon>Bacteria</taxon>
        <taxon>Bacillati</taxon>
        <taxon>Actinomycetota</taxon>
        <taxon>Actinomycetes</taxon>
        <taxon>Pseudonocardiales</taxon>
        <taxon>Pseudonocardiaceae</taxon>
        <taxon>Saccharomonospora</taxon>
    </lineage>
</organism>
<keyword evidence="2" id="KW-1003">Cell membrane</keyword>
<dbReference type="InterPro" id="IPR016795">
    <property type="entry name" value="UCP021697"/>
</dbReference>
<evidence type="ECO:0000256" key="7">
    <source>
        <dbReference type="SAM" id="Phobius"/>
    </source>
</evidence>
<evidence type="ECO:0000313" key="9">
    <source>
        <dbReference type="EMBL" id="EHY90433.1"/>
    </source>
</evidence>
<evidence type="ECO:0000313" key="10">
    <source>
        <dbReference type="Proteomes" id="UP000004705"/>
    </source>
</evidence>
<feature type="compositionally biased region" description="Polar residues" evidence="6">
    <location>
        <begin position="8"/>
        <end position="21"/>
    </location>
</feature>
<evidence type="ECO:0000256" key="3">
    <source>
        <dbReference type="ARBA" id="ARBA00022692"/>
    </source>
</evidence>
<dbReference type="PIRSF" id="PIRSF021697">
    <property type="entry name" value="UCP021697"/>
    <property type="match status" value="1"/>
</dbReference>
<evidence type="ECO:0000256" key="1">
    <source>
        <dbReference type="ARBA" id="ARBA00004651"/>
    </source>
</evidence>
<evidence type="ECO:0000256" key="2">
    <source>
        <dbReference type="ARBA" id="ARBA00022475"/>
    </source>
</evidence>
<keyword evidence="5 7" id="KW-0472">Membrane</keyword>
<comment type="subcellular location">
    <subcellularLocation>
        <location evidence="1">Cell membrane</location>
        <topology evidence="1">Multi-pass membrane protein</topology>
    </subcellularLocation>
</comment>
<keyword evidence="10" id="KW-1185">Reference proteome</keyword>
<dbReference type="Pfam" id="PF06271">
    <property type="entry name" value="RDD"/>
    <property type="match status" value="1"/>
</dbReference>
<dbReference type="OrthoDB" id="5187110at2"/>
<dbReference type="PANTHER" id="PTHR36115">
    <property type="entry name" value="PROLINE-RICH ANTIGEN HOMOLOG-RELATED"/>
    <property type="match status" value="1"/>
</dbReference>
<evidence type="ECO:0000256" key="6">
    <source>
        <dbReference type="SAM" id="MobiDB-lite"/>
    </source>
</evidence>
<dbReference type="AlphaFoldDB" id="H8G8B1"/>